<dbReference type="UniPathway" id="UPA00258">
    <property type="reaction ID" value="UER00370"/>
</dbReference>
<feature type="binding site" evidence="5 8">
    <location>
        <position position="134"/>
    </location>
    <ligand>
        <name>Ni(2+)</name>
        <dbReference type="ChEBI" id="CHEBI:49786"/>
        <label>1</label>
    </ligand>
</feature>
<feature type="modified residue" description="N6-carboxylysine" evidence="5 7">
    <location>
        <position position="217"/>
    </location>
</feature>
<keyword evidence="4 5" id="KW-0378">Hydrolase</keyword>
<dbReference type="Gene3D" id="2.30.40.10">
    <property type="entry name" value="Urease, subunit C, domain 1"/>
    <property type="match status" value="1"/>
</dbReference>
<dbReference type="InterPro" id="IPR006680">
    <property type="entry name" value="Amidohydro-rel"/>
</dbReference>
<dbReference type="CDD" id="cd00375">
    <property type="entry name" value="Urease_alpha"/>
    <property type="match status" value="1"/>
</dbReference>
<evidence type="ECO:0000256" key="9">
    <source>
        <dbReference type="PIRSR" id="PIRSR611612-52"/>
    </source>
</evidence>
<evidence type="ECO:0000256" key="7">
    <source>
        <dbReference type="PIRSR" id="PIRSR611612-50"/>
    </source>
</evidence>
<name>A0A1R4HJX6_9GAMM</name>
<evidence type="ECO:0000256" key="11">
    <source>
        <dbReference type="RuleBase" id="RU000510"/>
    </source>
</evidence>
<evidence type="ECO:0000256" key="1">
    <source>
        <dbReference type="ARBA" id="ARBA00004897"/>
    </source>
</evidence>
<feature type="domain" description="Urease" evidence="13">
    <location>
        <begin position="129"/>
        <end position="567"/>
    </location>
</feature>
<keyword evidence="15" id="KW-1185">Reference proteome</keyword>
<dbReference type="SUPFAM" id="SSF51556">
    <property type="entry name" value="Metallo-dependent hydrolases"/>
    <property type="match status" value="1"/>
</dbReference>
<keyword evidence="5 10" id="KW-0963">Cytoplasm</keyword>
<keyword evidence="2 5" id="KW-0533">Nickel</keyword>
<dbReference type="PROSITE" id="PS51368">
    <property type="entry name" value="UREASE_3"/>
    <property type="match status" value="1"/>
</dbReference>
<evidence type="ECO:0000256" key="4">
    <source>
        <dbReference type="ARBA" id="ARBA00022801"/>
    </source>
</evidence>
<dbReference type="InterPro" id="IPR011059">
    <property type="entry name" value="Metal-dep_hydrolase_composite"/>
</dbReference>
<dbReference type="SUPFAM" id="SSF51338">
    <property type="entry name" value="Composite domain of metallo-dependent hydrolases"/>
    <property type="match status" value="2"/>
</dbReference>
<feature type="active site" description="Proton donor" evidence="5 9">
    <location>
        <position position="320"/>
    </location>
</feature>
<comment type="similarity">
    <text evidence="5 12">Belongs to the metallo-dependent hydrolases superfamily. Urease alpha subunit family.</text>
</comment>
<comment type="catalytic activity">
    <reaction evidence="5 11">
        <text>urea + 2 H2O + H(+) = hydrogencarbonate + 2 NH4(+)</text>
        <dbReference type="Rhea" id="RHEA:20557"/>
        <dbReference type="ChEBI" id="CHEBI:15377"/>
        <dbReference type="ChEBI" id="CHEBI:15378"/>
        <dbReference type="ChEBI" id="CHEBI:16199"/>
        <dbReference type="ChEBI" id="CHEBI:17544"/>
        <dbReference type="ChEBI" id="CHEBI:28938"/>
        <dbReference type="EC" id="3.5.1.5"/>
    </reaction>
</comment>
<feature type="binding site" evidence="5 10">
    <location>
        <position position="219"/>
    </location>
    <ligand>
        <name>substrate</name>
    </ligand>
</feature>
<evidence type="ECO:0000256" key="12">
    <source>
        <dbReference type="RuleBase" id="RU004158"/>
    </source>
</evidence>
<feature type="binding site" evidence="5 8">
    <location>
        <position position="272"/>
    </location>
    <ligand>
        <name>Ni(2+)</name>
        <dbReference type="ChEBI" id="CHEBI:49786"/>
        <label>2</label>
    </ligand>
</feature>
<dbReference type="PANTHER" id="PTHR43440:SF1">
    <property type="entry name" value="UREASE"/>
    <property type="match status" value="1"/>
</dbReference>
<gene>
    <name evidence="5 14" type="primary">ureC</name>
    <name evidence="14" type="ORF">CRENPOLYSF1_900032</name>
</gene>
<dbReference type="GO" id="GO:0005737">
    <property type="term" value="C:cytoplasm"/>
    <property type="evidence" value="ECO:0007669"/>
    <property type="project" value="UniProtKB-SubCell"/>
</dbReference>
<feature type="binding site" evidence="5 8">
    <location>
        <position position="246"/>
    </location>
    <ligand>
        <name>Ni(2+)</name>
        <dbReference type="ChEBI" id="CHEBI:49786"/>
        <label>2</label>
    </ligand>
</feature>
<evidence type="ECO:0000256" key="3">
    <source>
        <dbReference type="ARBA" id="ARBA00022723"/>
    </source>
</evidence>
<dbReference type="GO" id="GO:0009039">
    <property type="term" value="F:urease activity"/>
    <property type="evidence" value="ECO:0007669"/>
    <property type="project" value="UniProtKB-UniRule"/>
</dbReference>
<comment type="PTM">
    <text evidence="5">Carboxylation allows a single lysine to coordinate two nickel ions.</text>
</comment>
<dbReference type="GO" id="GO:0016151">
    <property type="term" value="F:nickel cation binding"/>
    <property type="evidence" value="ECO:0007669"/>
    <property type="project" value="UniProtKB-UniRule"/>
</dbReference>
<feature type="binding site" description="via carbamate group" evidence="5 8">
    <location>
        <position position="217"/>
    </location>
    <ligand>
        <name>Ni(2+)</name>
        <dbReference type="ChEBI" id="CHEBI:49786"/>
        <label>2</label>
    </ligand>
</feature>
<proteinExistence type="inferred from homology"/>
<dbReference type="PROSITE" id="PS01120">
    <property type="entry name" value="UREASE_1"/>
    <property type="match status" value="1"/>
</dbReference>
<evidence type="ECO:0000313" key="14">
    <source>
        <dbReference type="EMBL" id="SJM96525.1"/>
    </source>
</evidence>
<evidence type="ECO:0000259" key="13">
    <source>
        <dbReference type="PROSITE" id="PS51368"/>
    </source>
</evidence>
<dbReference type="EMBL" id="FUKI01000171">
    <property type="protein sequence ID" value="SJM96525.1"/>
    <property type="molecule type" value="Genomic_DNA"/>
</dbReference>
<keyword evidence="3 5" id="KW-0479">Metal-binding</keyword>
<evidence type="ECO:0000256" key="2">
    <source>
        <dbReference type="ARBA" id="ARBA00022596"/>
    </source>
</evidence>
<feature type="binding site" evidence="5 8">
    <location>
        <position position="136"/>
    </location>
    <ligand>
        <name>Ni(2+)</name>
        <dbReference type="ChEBI" id="CHEBI:49786"/>
        <label>1</label>
    </ligand>
</feature>
<dbReference type="Proteomes" id="UP000195667">
    <property type="component" value="Unassembled WGS sequence"/>
</dbReference>
<dbReference type="InterPro" id="IPR017951">
    <property type="entry name" value="Urease_asu_c"/>
</dbReference>
<evidence type="ECO:0000256" key="10">
    <source>
        <dbReference type="PROSITE-ProRule" id="PRU00700"/>
    </source>
</evidence>
<evidence type="ECO:0000256" key="6">
    <source>
        <dbReference type="NCBIfam" id="TIGR01792"/>
    </source>
</evidence>
<dbReference type="OrthoDB" id="9802793at2"/>
<dbReference type="PROSITE" id="PS00145">
    <property type="entry name" value="UREASE_2"/>
    <property type="match status" value="1"/>
</dbReference>
<comment type="PTM">
    <text evidence="7">Carbamylation allows a single lysine to coordinate two nickel ions.</text>
</comment>
<dbReference type="RefSeq" id="WP_087145341.1">
    <property type="nucleotide sequence ID" value="NZ_FUKI01000171.1"/>
</dbReference>
<dbReference type="GO" id="GO:0043419">
    <property type="term" value="P:urea catabolic process"/>
    <property type="evidence" value="ECO:0007669"/>
    <property type="project" value="UniProtKB-UniRule"/>
</dbReference>
<dbReference type="InterPro" id="IPR032466">
    <property type="entry name" value="Metal_Hydrolase"/>
</dbReference>
<dbReference type="InterPro" id="IPR005848">
    <property type="entry name" value="Urease_asu"/>
</dbReference>
<evidence type="ECO:0000256" key="5">
    <source>
        <dbReference type="HAMAP-Rule" id="MF_01953"/>
    </source>
</evidence>
<dbReference type="InterPro" id="IPR017950">
    <property type="entry name" value="Urease_AS"/>
</dbReference>
<evidence type="ECO:0000256" key="8">
    <source>
        <dbReference type="PIRSR" id="PIRSR611612-51"/>
    </source>
</evidence>
<dbReference type="Pfam" id="PF00449">
    <property type="entry name" value="Urease_alpha"/>
    <property type="match status" value="1"/>
</dbReference>
<dbReference type="NCBIfam" id="NF009686">
    <property type="entry name" value="PRK13207.1"/>
    <property type="match status" value="1"/>
</dbReference>
<dbReference type="EC" id="3.5.1.5" evidence="5 6"/>
<dbReference type="HAMAP" id="MF_01953">
    <property type="entry name" value="Urease_alpha"/>
    <property type="match status" value="1"/>
</dbReference>
<feature type="binding site" evidence="5 8">
    <location>
        <position position="360"/>
    </location>
    <ligand>
        <name>Ni(2+)</name>
        <dbReference type="ChEBI" id="CHEBI:49786"/>
        <label>1</label>
    </ligand>
</feature>
<comment type="subcellular location">
    <subcellularLocation>
        <location evidence="5 10">Cytoplasm</location>
    </subcellularLocation>
</comment>
<dbReference type="PRINTS" id="PR01752">
    <property type="entry name" value="UREASE"/>
</dbReference>
<sequence>MSRISRRAYADMFGPTTGDRVRLGDSGLFLEVEADRTVYGDEVKFGGGKVIRDGMGQSQVAGVLAMDLVITNALIVDHWGIIKADVGIKNGRIAGIGKAGNPDTQHGIDIIIGPGTEIIAGEGQILTAGGIDAHIHFICPQQIDEALMSGVTTMIGGGTGPATGTNATTCTPGPWNLHTMFQALDGFPMNFGLLGKGNASLPDALEEQVHAGAMGLKLHEDWGTTPAAIDCCLGVAEQFDVQVAIHTDTLNESGFVEDTFAAFKGRTIHTYHTEGAGGGHAPDIIKACGEANVLPSSTNPTRPYTINTVDEHLDMLMVCHHLDPGIAEDVAFAESRIRRETIAAEDILHDLGAFSMISSDSQAMGRVGEVIIRTWQTAHKMKAQRGQLKEDAAHHDNFRIKRYIAKYTINPAISHGISHEVGSIEVGKLADLVLWHPAFFATKPSLILKGGFIAAAPMGDPNASIPTPQPVHYRPMFGAFGLTAAATSMFFLPQVAVDANLAATLRLNKQVGAVKGTRNIGKKDLIHNHYQPHIDVDAQTYAVRADGQLLTCEPADILPFAQRYFLF</sequence>
<evidence type="ECO:0000313" key="15">
    <source>
        <dbReference type="Proteomes" id="UP000195667"/>
    </source>
</evidence>
<protein>
    <recommendedName>
        <fullName evidence="5 6">Urease subunit alpha</fullName>
        <ecNumber evidence="5 6">3.5.1.5</ecNumber>
    </recommendedName>
    <alternativeName>
        <fullName evidence="5">Urea amidohydrolase subunit alpha</fullName>
    </alternativeName>
</protein>
<dbReference type="AlphaFoldDB" id="A0A1R4HJX6"/>
<comment type="subunit">
    <text evidence="5">Heterotrimer of UreA (gamma), UreB (beta) and UreC (alpha) subunits. Three heterotrimers associate to form the active enzyme.</text>
</comment>
<dbReference type="PANTHER" id="PTHR43440">
    <property type="entry name" value="UREASE"/>
    <property type="match status" value="1"/>
</dbReference>
<accession>A0A1R4HJX6</accession>
<comment type="pathway">
    <text evidence="1 5">Nitrogen metabolism; urea degradation; CO(2) and NH(3) from urea (urease route): step 1/1.</text>
</comment>
<dbReference type="InterPro" id="IPR029754">
    <property type="entry name" value="Urease_Ni-bd"/>
</dbReference>
<dbReference type="NCBIfam" id="TIGR01792">
    <property type="entry name" value="urease_alph"/>
    <property type="match status" value="1"/>
</dbReference>
<dbReference type="Gene3D" id="3.20.20.140">
    <property type="entry name" value="Metal-dependent hydrolases"/>
    <property type="match status" value="1"/>
</dbReference>
<dbReference type="Pfam" id="PF01979">
    <property type="entry name" value="Amidohydro_1"/>
    <property type="match status" value="1"/>
</dbReference>
<dbReference type="InterPro" id="IPR050112">
    <property type="entry name" value="Urease_alpha_subunit"/>
</dbReference>
<comment type="cofactor">
    <cofactor evidence="5 8 11">
        <name>Ni cation</name>
        <dbReference type="ChEBI" id="CHEBI:25516"/>
    </cofactor>
    <text evidence="5 8 11">Binds 2 nickel ions per subunit.</text>
</comment>
<organism evidence="14 15">
    <name type="scientific">Crenothrix polyspora</name>
    <dbReference type="NCBI Taxonomy" id="360316"/>
    <lineage>
        <taxon>Bacteria</taxon>
        <taxon>Pseudomonadati</taxon>
        <taxon>Pseudomonadota</taxon>
        <taxon>Gammaproteobacteria</taxon>
        <taxon>Methylococcales</taxon>
        <taxon>Crenotrichaceae</taxon>
        <taxon>Crenothrix</taxon>
    </lineage>
</organism>
<dbReference type="NCBIfam" id="NF009685">
    <property type="entry name" value="PRK13206.1"/>
    <property type="match status" value="1"/>
</dbReference>
<reference evidence="15" key="1">
    <citation type="submission" date="2017-02" db="EMBL/GenBank/DDBJ databases">
        <authorList>
            <person name="Daims H."/>
        </authorList>
    </citation>
    <scope>NUCLEOTIDE SEQUENCE [LARGE SCALE GENOMIC DNA]</scope>
</reference>
<feature type="binding site" description="via carbamate group" evidence="5 8">
    <location>
        <position position="217"/>
    </location>
    <ligand>
        <name>Ni(2+)</name>
        <dbReference type="ChEBI" id="CHEBI:49786"/>
        <label>1</label>
    </ligand>
</feature>
<dbReference type="InterPro" id="IPR011612">
    <property type="entry name" value="Urease_alpha_N_dom"/>
</dbReference>